<keyword evidence="3" id="KW-0813">Transport</keyword>
<evidence type="ECO:0000256" key="7">
    <source>
        <dbReference type="ARBA" id="ARBA00023136"/>
    </source>
</evidence>
<accession>A0ABS4H2Z9</accession>
<protein>
    <submittedName>
        <fullName evidence="10">ABC-2 type transport system permease protein</fullName>
    </submittedName>
</protein>
<feature type="transmembrane region" description="Helical" evidence="8">
    <location>
        <begin position="282"/>
        <end position="303"/>
    </location>
</feature>
<sequence length="395" mass="42927">MNNIWTIARFELLRLIRIRSVLLNLFLLPLILIFILGAALSGVWESSTPKDTAIKTIKVGIVYESAEKGAVTSGLGTFLQSAEIKKLILPETAESRESAETEMRSGKIDYAVVIPADFDTNVAQGKGASWDLIRGKDSSKNLVAETVFDSFLDETNYRQAASVVMGPNAAVAAMSQGAQQHESFVDTGKLSNQGTSYSASQYYAASMLIMFLLYSGMTASSSLYLEKENNTLSRLQAMPISSFQIFAGKIVGLSIVAFAQVIVIITFTHFLYGVNWGNNPLLLGVICVLLVIASMTLAVMITLSVKSRTAANSIMQIVTIAMTFISGGFSPLPEGIFQNMGQISVNYWGMQGMLRMMLHEDVSQIMQTILMLGGICVLFIGAATFTYRKVGGYRA</sequence>
<keyword evidence="6 8" id="KW-1133">Transmembrane helix</keyword>
<keyword evidence="4" id="KW-1003">Cell membrane</keyword>
<feature type="transmembrane region" description="Helical" evidence="8">
    <location>
        <begin position="310"/>
        <end position="330"/>
    </location>
</feature>
<evidence type="ECO:0000256" key="2">
    <source>
        <dbReference type="ARBA" id="ARBA00007783"/>
    </source>
</evidence>
<name>A0ABS4H2Z9_9BACL</name>
<evidence type="ECO:0000256" key="8">
    <source>
        <dbReference type="SAM" id="Phobius"/>
    </source>
</evidence>
<keyword evidence="7 8" id="KW-0472">Membrane</keyword>
<comment type="caution">
    <text evidence="10">The sequence shown here is derived from an EMBL/GenBank/DDBJ whole genome shotgun (WGS) entry which is preliminary data.</text>
</comment>
<dbReference type="Pfam" id="PF12698">
    <property type="entry name" value="ABC2_membrane_3"/>
    <property type="match status" value="1"/>
</dbReference>
<feature type="transmembrane region" description="Helical" evidence="8">
    <location>
        <begin position="246"/>
        <end position="270"/>
    </location>
</feature>
<keyword evidence="11" id="KW-1185">Reference proteome</keyword>
<evidence type="ECO:0000256" key="6">
    <source>
        <dbReference type="ARBA" id="ARBA00022989"/>
    </source>
</evidence>
<dbReference type="InterPro" id="IPR013525">
    <property type="entry name" value="ABC2_TM"/>
</dbReference>
<proteinExistence type="inferred from homology"/>
<evidence type="ECO:0000256" key="3">
    <source>
        <dbReference type="ARBA" id="ARBA00022448"/>
    </source>
</evidence>
<evidence type="ECO:0000313" key="11">
    <source>
        <dbReference type="Proteomes" id="UP001519273"/>
    </source>
</evidence>
<dbReference type="EMBL" id="JAGGKP010000003">
    <property type="protein sequence ID" value="MBP1936909.1"/>
    <property type="molecule type" value="Genomic_DNA"/>
</dbReference>
<evidence type="ECO:0000256" key="4">
    <source>
        <dbReference type="ARBA" id="ARBA00022475"/>
    </source>
</evidence>
<evidence type="ECO:0000256" key="5">
    <source>
        <dbReference type="ARBA" id="ARBA00022692"/>
    </source>
</evidence>
<evidence type="ECO:0000259" key="9">
    <source>
        <dbReference type="PROSITE" id="PS51012"/>
    </source>
</evidence>
<organism evidence="10 11">
    <name type="scientific">Paenibacillus sediminis</name>
    <dbReference type="NCBI Taxonomy" id="664909"/>
    <lineage>
        <taxon>Bacteria</taxon>
        <taxon>Bacillati</taxon>
        <taxon>Bacillota</taxon>
        <taxon>Bacilli</taxon>
        <taxon>Bacillales</taxon>
        <taxon>Paenibacillaceae</taxon>
        <taxon>Paenibacillus</taxon>
    </lineage>
</organism>
<dbReference type="Proteomes" id="UP001519273">
    <property type="component" value="Unassembled WGS sequence"/>
</dbReference>
<feature type="transmembrane region" description="Helical" evidence="8">
    <location>
        <begin position="365"/>
        <end position="387"/>
    </location>
</feature>
<comment type="subcellular location">
    <subcellularLocation>
        <location evidence="1">Cell membrane</location>
        <topology evidence="1">Multi-pass membrane protein</topology>
    </subcellularLocation>
</comment>
<keyword evidence="5 8" id="KW-0812">Transmembrane</keyword>
<feature type="domain" description="ABC transmembrane type-2" evidence="9">
    <location>
        <begin position="168"/>
        <end position="390"/>
    </location>
</feature>
<reference evidence="10 11" key="1">
    <citation type="submission" date="2021-03" db="EMBL/GenBank/DDBJ databases">
        <title>Genomic Encyclopedia of Type Strains, Phase IV (KMG-IV): sequencing the most valuable type-strain genomes for metagenomic binning, comparative biology and taxonomic classification.</title>
        <authorList>
            <person name="Goeker M."/>
        </authorList>
    </citation>
    <scope>NUCLEOTIDE SEQUENCE [LARGE SCALE GENOMIC DNA]</scope>
    <source>
        <strain evidence="10 11">DSM 23491</strain>
    </source>
</reference>
<dbReference type="PANTHER" id="PTHR30294">
    <property type="entry name" value="MEMBRANE COMPONENT OF ABC TRANSPORTER YHHJ-RELATED"/>
    <property type="match status" value="1"/>
</dbReference>
<evidence type="ECO:0000313" key="10">
    <source>
        <dbReference type="EMBL" id="MBP1936909.1"/>
    </source>
</evidence>
<feature type="transmembrane region" description="Helical" evidence="8">
    <location>
        <begin position="202"/>
        <end position="225"/>
    </location>
</feature>
<dbReference type="InterPro" id="IPR047817">
    <property type="entry name" value="ABC2_TM_bact-type"/>
</dbReference>
<comment type="similarity">
    <text evidence="2">Belongs to the ABC-2 integral membrane protein family.</text>
</comment>
<dbReference type="PROSITE" id="PS51012">
    <property type="entry name" value="ABC_TM2"/>
    <property type="match status" value="1"/>
</dbReference>
<feature type="transmembrane region" description="Helical" evidence="8">
    <location>
        <begin position="21"/>
        <end position="44"/>
    </location>
</feature>
<dbReference type="Gene3D" id="3.40.1710.10">
    <property type="entry name" value="abc type-2 transporter like domain"/>
    <property type="match status" value="1"/>
</dbReference>
<dbReference type="RefSeq" id="WP_209848354.1">
    <property type="nucleotide sequence ID" value="NZ_CBCRVE010000017.1"/>
</dbReference>
<dbReference type="InterPro" id="IPR051449">
    <property type="entry name" value="ABC-2_transporter_component"/>
</dbReference>
<evidence type="ECO:0000256" key="1">
    <source>
        <dbReference type="ARBA" id="ARBA00004651"/>
    </source>
</evidence>
<dbReference type="PANTHER" id="PTHR30294:SF29">
    <property type="entry name" value="MULTIDRUG ABC TRANSPORTER PERMEASE YBHS-RELATED"/>
    <property type="match status" value="1"/>
</dbReference>
<gene>
    <name evidence="10" type="ORF">J2Z20_001791</name>
</gene>